<feature type="domain" description="TfoX N-terminal" evidence="2">
    <location>
        <begin position="18"/>
        <end position="58"/>
    </location>
</feature>
<dbReference type="Gene3D" id="3.30.1460.30">
    <property type="entry name" value="YgaC/TfoX-N like chaperone"/>
    <property type="match status" value="1"/>
</dbReference>
<dbReference type="STRING" id="743718.Isova_1878"/>
<gene>
    <name evidence="3" type="ordered locus">Isova_1878</name>
</gene>
<proteinExistence type="predicted"/>
<evidence type="ECO:0000313" key="4">
    <source>
        <dbReference type="Proteomes" id="UP000009236"/>
    </source>
</evidence>
<evidence type="ECO:0000313" key="3">
    <source>
        <dbReference type="EMBL" id="AEG44622.1"/>
    </source>
</evidence>
<accession>F6FX22</accession>
<dbReference type="InterPro" id="IPR007076">
    <property type="entry name" value="TfoX_N"/>
</dbReference>
<dbReference type="HOGENOM" id="CLU_2479154_0_0_11"/>
<name>F6FX22_ISOV2</name>
<evidence type="ECO:0000256" key="1">
    <source>
        <dbReference type="SAM" id="MobiDB-lite"/>
    </source>
</evidence>
<dbReference type="EMBL" id="CP002810">
    <property type="protein sequence ID" value="AEG44622.1"/>
    <property type="molecule type" value="Genomic_DNA"/>
</dbReference>
<dbReference type="SUPFAM" id="SSF159894">
    <property type="entry name" value="YgaC/TfoX-N like"/>
    <property type="match status" value="1"/>
</dbReference>
<dbReference type="RefSeq" id="WP_013839014.1">
    <property type="nucleotide sequence ID" value="NC_015588.1"/>
</dbReference>
<feature type="compositionally biased region" description="Basic residues" evidence="1">
    <location>
        <begin position="75"/>
        <end position="87"/>
    </location>
</feature>
<evidence type="ECO:0000259" key="2">
    <source>
        <dbReference type="Pfam" id="PF04993"/>
    </source>
</evidence>
<protein>
    <recommendedName>
        <fullName evidence="2">TfoX N-terminal domain-containing protein</fullName>
    </recommendedName>
</protein>
<feature type="region of interest" description="Disordered" evidence="1">
    <location>
        <begin position="67"/>
        <end position="87"/>
    </location>
</feature>
<sequence length="87" mass="9650">MAYDEELAERVRDAIGRRTEFTEQKMFGGVAFMVNTHMAVGIGGDELMVRVGTDGYEQAWVDRGVDLALSEPPKKPKKPKAPKTPRA</sequence>
<dbReference type="eggNOG" id="COG3070">
    <property type="taxonomic scope" value="Bacteria"/>
</dbReference>
<reference evidence="3 4" key="1">
    <citation type="submission" date="2011-05" db="EMBL/GenBank/DDBJ databases">
        <title>Complete sequence of Isoptericola variabilis 225.</title>
        <authorList>
            <consortium name="US DOE Joint Genome Institute"/>
            <person name="Lucas S."/>
            <person name="Han J."/>
            <person name="Lapidus A."/>
            <person name="Cheng J.-F."/>
            <person name="Goodwin L."/>
            <person name="Pitluck S."/>
            <person name="Peters L."/>
            <person name="Mikhailova N."/>
            <person name="Zeytun A."/>
            <person name="Han C."/>
            <person name="Tapia R."/>
            <person name="Land M."/>
            <person name="Hauser L."/>
            <person name="Kyrpides N."/>
            <person name="Ivanova N."/>
            <person name="Pagani I."/>
            <person name="Siebers A."/>
            <person name="Allgaier M."/>
            <person name="Thelen M."/>
            <person name="Hugenholtz P."/>
            <person name="Gladden J."/>
            <person name="Woyke T."/>
        </authorList>
    </citation>
    <scope>NUCLEOTIDE SEQUENCE [LARGE SCALE GENOMIC DNA]</scope>
    <source>
        <strain evidence="4">225</strain>
    </source>
</reference>
<dbReference type="Proteomes" id="UP000009236">
    <property type="component" value="Chromosome"/>
</dbReference>
<organism evidence="4">
    <name type="scientific">Isoptericola variabilis (strain 225)</name>
    <dbReference type="NCBI Taxonomy" id="743718"/>
    <lineage>
        <taxon>Bacteria</taxon>
        <taxon>Bacillati</taxon>
        <taxon>Actinomycetota</taxon>
        <taxon>Actinomycetes</taxon>
        <taxon>Micrococcales</taxon>
        <taxon>Promicromonosporaceae</taxon>
        <taxon>Isoptericola</taxon>
    </lineage>
</organism>
<dbReference type="AlphaFoldDB" id="F6FX22"/>
<dbReference type="Pfam" id="PF04993">
    <property type="entry name" value="TfoX_N"/>
    <property type="match status" value="1"/>
</dbReference>
<keyword evidence="4" id="KW-1185">Reference proteome</keyword>
<dbReference type="KEGG" id="iva:Isova_1878"/>